<dbReference type="Pfam" id="PF04493">
    <property type="entry name" value="Endonuclease_5"/>
    <property type="match status" value="1"/>
</dbReference>
<evidence type="ECO:0000256" key="1">
    <source>
        <dbReference type="ARBA" id="ARBA00004496"/>
    </source>
</evidence>
<dbReference type="InterPro" id="IPR007581">
    <property type="entry name" value="Endonuclease-V"/>
</dbReference>
<dbReference type="Gene3D" id="3.30.2170.10">
    <property type="entry name" value="archaeoglobus fulgidus dsm 4304 superfamily"/>
    <property type="match status" value="1"/>
</dbReference>
<comment type="function">
    <text evidence="6">DNA repair enzyme involved in the repair of deaminated bases. Selectively cleaves double-stranded DNA at the second phosphodiester bond 3' to a deoxyinosine leaving behind the intact lesion on the nicked DNA.</text>
</comment>
<gene>
    <name evidence="6" type="primary">nfi</name>
    <name evidence="8" type="ORF">FHX37_1713</name>
</gene>
<evidence type="ECO:0000256" key="3">
    <source>
        <dbReference type="ARBA" id="ARBA00022722"/>
    </source>
</evidence>
<keyword evidence="6" id="KW-0234">DNA repair</keyword>
<keyword evidence="9" id="KW-1185">Reference proteome</keyword>
<evidence type="ECO:0000256" key="5">
    <source>
        <dbReference type="ARBA" id="ARBA00022801"/>
    </source>
</evidence>
<dbReference type="GO" id="GO:0006281">
    <property type="term" value="P:DNA repair"/>
    <property type="evidence" value="ECO:0007669"/>
    <property type="project" value="UniProtKB-UniRule"/>
</dbReference>
<keyword evidence="2 6" id="KW-0963">Cytoplasm</keyword>
<proteinExistence type="inferred from homology"/>
<dbReference type="CDD" id="cd06559">
    <property type="entry name" value="Endonuclease_V"/>
    <property type="match status" value="1"/>
</dbReference>
<dbReference type="RefSeq" id="WP_141923376.1">
    <property type="nucleotide sequence ID" value="NZ_VFQC01000001.1"/>
</dbReference>
<evidence type="ECO:0000313" key="8">
    <source>
        <dbReference type="EMBL" id="TQN31792.1"/>
    </source>
</evidence>
<dbReference type="GO" id="GO:0043737">
    <property type="term" value="F:deoxyribonuclease V activity"/>
    <property type="evidence" value="ECO:0007669"/>
    <property type="project" value="UniProtKB-UniRule"/>
</dbReference>
<keyword evidence="6" id="KW-0460">Magnesium</keyword>
<dbReference type="Proteomes" id="UP000317422">
    <property type="component" value="Unassembled WGS sequence"/>
</dbReference>
<feature type="compositionally biased region" description="Basic and acidic residues" evidence="7">
    <location>
        <begin position="7"/>
        <end position="17"/>
    </location>
</feature>
<dbReference type="AlphaFoldDB" id="A0A543NIX6"/>
<dbReference type="GO" id="GO:0000287">
    <property type="term" value="F:magnesium ion binding"/>
    <property type="evidence" value="ECO:0007669"/>
    <property type="project" value="UniProtKB-UniRule"/>
</dbReference>
<feature type="binding site" evidence="6">
    <location>
        <position position="55"/>
    </location>
    <ligand>
        <name>Mg(2+)</name>
        <dbReference type="ChEBI" id="CHEBI:18420"/>
    </ligand>
</feature>
<evidence type="ECO:0000256" key="4">
    <source>
        <dbReference type="ARBA" id="ARBA00022759"/>
    </source>
</evidence>
<accession>A0A543NIX6</accession>
<sequence>MPEEPEETSHGEQDARLRPFPSDPDEARSLQESLAHRVRVTAVDPDSVSLVAGTDVTYSPDDQRLVAAVVVLSRRTLEVVDHATTVAEPRFPYVPGLFAFREAPPLMETIGKLRTSPDVVLCDGAGRAHPRRFGLACHMGWSLGRPTIGCAKSLLVGAAEPLAEERGSWSDLVAEGDVVGRALRTRTGVRPVYISVGHDADLAGSTRLVLDLSPRYRIPEPIRAADQLSREILRGDGDRSGNV</sequence>
<dbReference type="GO" id="GO:0016891">
    <property type="term" value="F:RNA endonuclease activity producing 5'-phosphomonoesters, hydrolytic mechanism"/>
    <property type="evidence" value="ECO:0007669"/>
    <property type="project" value="TreeGrafter"/>
</dbReference>
<evidence type="ECO:0000313" key="9">
    <source>
        <dbReference type="Proteomes" id="UP000317422"/>
    </source>
</evidence>
<reference evidence="8 9" key="1">
    <citation type="submission" date="2019-06" db="EMBL/GenBank/DDBJ databases">
        <title>Sequencing the genomes of 1000 actinobacteria strains.</title>
        <authorList>
            <person name="Klenk H.-P."/>
        </authorList>
    </citation>
    <scope>NUCLEOTIDE SEQUENCE [LARGE SCALE GENOMIC DNA]</scope>
    <source>
        <strain evidence="8 9">DSM 45015</strain>
    </source>
</reference>
<dbReference type="OrthoDB" id="9790916at2"/>
<comment type="catalytic activity">
    <reaction evidence="6">
        <text>Endonucleolytic cleavage at apurinic or apyrimidinic sites to products with a 5'-phosphate.</text>
        <dbReference type="EC" id="3.1.21.7"/>
    </reaction>
</comment>
<dbReference type="GO" id="GO:0003727">
    <property type="term" value="F:single-stranded RNA binding"/>
    <property type="evidence" value="ECO:0007669"/>
    <property type="project" value="TreeGrafter"/>
</dbReference>
<feature type="binding site" evidence="6">
    <location>
        <position position="123"/>
    </location>
    <ligand>
        <name>Mg(2+)</name>
        <dbReference type="ChEBI" id="CHEBI:18420"/>
    </ligand>
</feature>
<dbReference type="EC" id="3.1.21.7" evidence="6"/>
<evidence type="ECO:0000256" key="7">
    <source>
        <dbReference type="SAM" id="MobiDB-lite"/>
    </source>
</evidence>
<dbReference type="EMBL" id="VFQC01000001">
    <property type="protein sequence ID" value="TQN31792.1"/>
    <property type="molecule type" value="Genomic_DNA"/>
</dbReference>
<name>A0A543NIX6_9ACTN</name>
<keyword evidence="6" id="KW-0227">DNA damage</keyword>
<feature type="region of interest" description="Disordered" evidence="7">
    <location>
        <begin position="1"/>
        <end position="31"/>
    </location>
</feature>
<dbReference type="PANTHER" id="PTHR28511:SF1">
    <property type="entry name" value="ENDONUCLEASE V"/>
    <property type="match status" value="1"/>
</dbReference>
<feature type="site" description="Interaction with target DNA" evidence="6">
    <location>
        <position position="93"/>
    </location>
</feature>
<keyword evidence="5 6" id="KW-0378">Hydrolase</keyword>
<dbReference type="GO" id="GO:0005737">
    <property type="term" value="C:cytoplasm"/>
    <property type="evidence" value="ECO:0007669"/>
    <property type="project" value="UniProtKB-SubCell"/>
</dbReference>
<organism evidence="8 9">
    <name type="scientific">Haloactinospora alba</name>
    <dbReference type="NCBI Taxonomy" id="405555"/>
    <lineage>
        <taxon>Bacteria</taxon>
        <taxon>Bacillati</taxon>
        <taxon>Actinomycetota</taxon>
        <taxon>Actinomycetes</taxon>
        <taxon>Streptosporangiales</taxon>
        <taxon>Nocardiopsidaceae</taxon>
        <taxon>Haloactinospora</taxon>
    </lineage>
</organism>
<comment type="caution">
    <text evidence="8">The sequence shown here is derived from an EMBL/GenBank/DDBJ whole genome shotgun (WGS) entry which is preliminary data.</text>
</comment>
<evidence type="ECO:0000256" key="2">
    <source>
        <dbReference type="ARBA" id="ARBA00022490"/>
    </source>
</evidence>
<comment type="subcellular location">
    <subcellularLocation>
        <location evidence="1 6">Cytoplasm</location>
    </subcellularLocation>
</comment>
<comment type="cofactor">
    <cofactor evidence="6">
        <name>Mg(2+)</name>
        <dbReference type="ChEBI" id="CHEBI:18420"/>
    </cofactor>
</comment>
<comment type="similarity">
    <text evidence="6">Belongs to the endonuclease V family.</text>
</comment>
<dbReference type="PANTHER" id="PTHR28511">
    <property type="entry name" value="ENDONUCLEASE V"/>
    <property type="match status" value="1"/>
</dbReference>
<protein>
    <recommendedName>
        <fullName evidence="6">Endonuclease V</fullName>
        <ecNumber evidence="6">3.1.21.7</ecNumber>
    </recommendedName>
    <alternativeName>
        <fullName evidence="6">Deoxyinosine 3'endonuclease</fullName>
    </alternativeName>
    <alternativeName>
        <fullName evidence="6">Deoxyribonuclease V</fullName>
        <shortName evidence="6">DNase V</shortName>
    </alternativeName>
</protein>
<keyword evidence="3 6" id="KW-0540">Nuclease</keyword>
<dbReference type="HAMAP" id="MF_00801">
    <property type="entry name" value="Endonuclease_5"/>
    <property type="match status" value="1"/>
</dbReference>
<keyword evidence="4 6" id="KW-0255">Endonuclease</keyword>
<keyword evidence="6" id="KW-0479">Metal-binding</keyword>
<evidence type="ECO:0000256" key="6">
    <source>
        <dbReference type="HAMAP-Rule" id="MF_00801"/>
    </source>
</evidence>